<protein>
    <submittedName>
        <fullName evidence="2">Uncharacterized protein</fullName>
    </submittedName>
</protein>
<comment type="caution">
    <text evidence="2">The sequence shown here is derived from an EMBL/GenBank/DDBJ whole genome shotgun (WGS) entry which is preliminary data.</text>
</comment>
<dbReference type="EMBL" id="ADNX01000045">
    <property type="protein sequence ID" value="EFH07052.1"/>
    <property type="molecule type" value="Genomic_DNA"/>
</dbReference>
<evidence type="ECO:0000313" key="3">
    <source>
        <dbReference type="Proteomes" id="UP000003227"/>
    </source>
</evidence>
<feature type="transmembrane region" description="Helical" evidence="1">
    <location>
        <begin position="20"/>
        <end position="43"/>
    </location>
</feature>
<keyword evidence="1" id="KW-1133">Transmembrane helix</keyword>
<reference evidence="2 3" key="1">
    <citation type="submission" date="2010-05" db="EMBL/GenBank/DDBJ databases">
        <authorList>
            <person name="Qin X."/>
            <person name="Bachman B."/>
            <person name="Battles P."/>
            <person name="Bell A."/>
            <person name="Bess C."/>
            <person name="Bickham C."/>
            <person name="Chaboub L."/>
            <person name="Chen D."/>
            <person name="Coyle M."/>
            <person name="Deiros D.R."/>
            <person name="Dinh H."/>
            <person name="Forbes L."/>
            <person name="Fowler G."/>
            <person name="Francisco L."/>
            <person name="Fu Q."/>
            <person name="Gubbala S."/>
            <person name="Hale W."/>
            <person name="Han Y."/>
            <person name="Hemphill L."/>
            <person name="Highlander S.K."/>
            <person name="Hirani K."/>
            <person name="Hogues M."/>
            <person name="Jackson L."/>
            <person name="Jakkamsetti A."/>
            <person name="Javaid M."/>
            <person name="Jiang H."/>
            <person name="Korchina V."/>
            <person name="Kovar C."/>
            <person name="Lara F."/>
            <person name="Lee S."/>
            <person name="Mata R."/>
            <person name="Mathew T."/>
            <person name="Moen C."/>
            <person name="Morales K."/>
            <person name="Munidasa M."/>
            <person name="Nazareth L."/>
            <person name="Ngo R."/>
            <person name="Nguyen L."/>
            <person name="Okwuonu G."/>
            <person name="Ongeri F."/>
            <person name="Patil S."/>
            <person name="Petrosino J."/>
            <person name="Pham C."/>
            <person name="Pham P."/>
            <person name="Pu L.-L."/>
            <person name="Puazo M."/>
            <person name="Raj R."/>
            <person name="Reid J."/>
            <person name="Rouhana J."/>
            <person name="Saada N."/>
            <person name="Shang Y."/>
            <person name="Simmons D."/>
            <person name="Thornton R."/>
            <person name="Warren J."/>
            <person name="Weissenberger G."/>
            <person name="Zhang J."/>
            <person name="Zhang L."/>
            <person name="Zhou C."/>
            <person name="Zhu D."/>
            <person name="Muzny D."/>
            <person name="Worley K."/>
            <person name="Gibbs R."/>
        </authorList>
    </citation>
    <scope>NUCLEOTIDE SEQUENCE [LARGE SCALE GENOMIC DNA]</scope>
    <source>
        <strain evidence="2 3">NAP08</strain>
    </source>
</reference>
<evidence type="ECO:0000313" key="2">
    <source>
        <dbReference type="EMBL" id="EFH07052.1"/>
    </source>
</evidence>
<dbReference type="AlphaFoldDB" id="D5Q4Z6"/>
<dbReference type="Proteomes" id="UP000003227">
    <property type="component" value="Unassembled WGS sequence"/>
</dbReference>
<keyword evidence="1" id="KW-0812">Transmembrane</keyword>
<organism evidence="2 3">
    <name type="scientific">Clostridioides difficile NAP08</name>
    <dbReference type="NCBI Taxonomy" id="525259"/>
    <lineage>
        <taxon>Bacteria</taxon>
        <taxon>Bacillati</taxon>
        <taxon>Bacillota</taxon>
        <taxon>Clostridia</taxon>
        <taxon>Peptostreptococcales</taxon>
        <taxon>Peptostreptococcaceae</taxon>
        <taxon>Clostridioides</taxon>
    </lineage>
</organism>
<sequence>MSLNKSKIESNIFKHNNKTIALLCLLIKFDFIHSFPAILISMIL</sequence>
<accession>D5Q4Z6</accession>
<dbReference type="HOGENOM" id="CLU_3219879_0_0_9"/>
<evidence type="ECO:0000256" key="1">
    <source>
        <dbReference type="SAM" id="Phobius"/>
    </source>
</evidence>
<proteinExistence type="predicted"/>
<keyword evidence="1" id="KW-0472">Membrane</keyword>
<gene>
    <name evidence="2" type="ORF">HMPREF0220_1978</name>
</gene>
<name>D5Q4Z6_CLODI</name>